<dbReference type="Proteomes" id="UP000579812">
    <property type="component" value="Unassembled WGS sequence"/>
</dbReference>
<dbReference type="GO" id="GO:0030833">
    <property type="term" value="P:regulation of actin filament polymerization"/>
    <property type="evidence" value="ECO:0007669"/>
    <property type="project" value="TreeGrafter"/>
</dbReference>
<feature type="compositionally biased region" description="Basic and acidic residues" evidence="1">
    <location>
        <begin position="43"/>
        <end position="52"/>
    </location>
</feature>
<name>A0A7J6C257_9TELE</name>
<evidence type="ECO:0000313" key="2">
    <source>
        <dbReference type="EMBL" id="KAF4100705.1"/>
    </source>
</evidence>
<dbReference type="GO" id="GO:0016529">
    <property type="term" value="C:sarcoplasmic reticulum"/>
    <property type="evidence" value="ECO:0007669"/>
    <property type="project" value="TreeGrafter"/>
</dbReference>
<dbReference type="PANTHER" id="PTHR14938">
    <property type="entry name" value="HCLS1-ASSOCIATED PROTEIN X-1"/>
    <property type="match status" value="1"/>
</dbReference>
<dbReference type="AlphaFoldDB" id="A0A7J6C257"/>
<feature type="compositionally biased region" description="Pro residues" evidence="1">
    <location>
        <begin position="146"/>
        <end position="155"/>
    </location>
</feature>
<dbReference type="GO" id="GO:0016324">
    <property type="term" value="C:apical plasma membrane"/>
    <property type="evidence" value="ECO:0007669"/>
    <property type="project" value="TreeGrafter"/>
</dbReference>
<dbReference type="GO" id="GO:0043066">
    <property type="term" value="P:negative regulation of apoptotic process"/>
    <property type="evidence" value="ECO:0007669"/>
    <property type="project" value="InterPro"/>
</dbReference>
<dbReference type="EMBL" id="JAAMOB010000019">
    <property type="protein sequence ID" value="KAF4100705.1"/>
    <property type="molecule type" value="Genomic_DNA"/>
</dbReference>
<dbReference type="OrthoDB" id="5562606at2759"/>
<proteinExistence type="predicted"/>
<accession>A0A7J6C257</accession>
<sequence>MSVFDLFRGFFGVPGGHYRGDGRRDPFFDGMIHEDDDDEDDDSGFHQDDFNRRHRDPFDDALRFGFNFGPGGMRFEEPQLFGQIFRDMEEIFDSLGRFDERHGFGHRGAPSIEAPPPQEGAEKGRGQASSNPIRDFMLKSPDRSPYTPPLPPPSEAPKDRDSSSPQVPSSHFPQWRPFSKFHDLWKDGLLNPKEGEKKEDGDLDSQVSSGGLDQILIPAPSQPKIRSTFKSVSVTKVVRPDGSVEERRTVRDGEGNEETTVTISGPGGRNGPQDQSGPLMPGGLNPSTDMQDFSSVFSKFFRG</sequence>
<feature type="compositionally biased region" description="Polar residues" evidence="1">
    <location>
        <begin position="163"/>
        <end position="172"/>
    </location>
</feature>
<dbReference type="InterPro" id="IPR017248">
    <property type="entry name" value="HAX-1"/>
</dbReference>
<organism evidence="2 3">
    <name type="scientific">Onychostoma macrolepis</name>
    <dbReference type="NCBI Taxonomy" id="369639"/>
    <lineage>
        <taxon>Eukaryota</taxon>
        <taxon>Metazoa</taxon>
        <taxon>Chordata</taxon>
        <taxon>Craniata</taxon>
        <taxon>Vertebrata</taxon>
        <taxon>Euteleostomi</taxon>
        <taxon>Actinopterygii</taxon>
        <taxon>Neopterygii</taxon>
        <taxon>Teleostei</taxon>
        <taxon>Ostariophysi</taxon>
        <taxon>Cypriniformes</taxon>
        <taxon>Cyprinidae</taxon>
        <taxon>Acrossocheilinae</taxon>
        <taxon>Onychostoma</taxon>
    </lineage>
</organism>
<evidence type="ECO:0008006" key="4">
    <source>
        <dbReference type="Google" id="ProtNLM"/>
    </source>
</evidence>
<dbReference type="GO" id="GO:0030136">
    <property type="term" value="C:clathrin-coated vesicle"/>
    <property type="evidence" value="ECO:0007669"/>
    <property type="project" value="TreeGrafter"/>
</dbReference>
<keyword evidence="3" id="KW-1185">Reference proteome</keyword>
<feature type="region of interest" description="Disordered" evidence="1">
    <location>
        <begin position="102"/>
        <end position="220"/>
    </location>
</feature>
<comment type="caution">
    <text evidence="2">The sequence shown here is derived from an EMBL/GenBank/DDBJ whole genome shotgun (WGS) entry which is preliminary data.</text>
</comment>
<evidence type="ECO:0000256" key="1">
    <source>
        <dbReference type="SAM" id="MobiDB-lite"/>
    </source>
</evidence>
<feature type="compositionally biased region" description="Basic and acidic residues" evidence="1">
    <location>
        <begin position="240"/>
        <end position="254"/>
    </location>
</feature>
<evidence type="ECO:0000313" key="3">
    <source>
        <dbReference type="Proteomes" id="UP000579812"/>
    </source>
</evidence>
<dbReference type="PANTHER" id="PTHR14938:SF2">
    <property type="entry name" value="HCLS1-ASSOCIATED PROTEIN X-1"/>
    <property type="match status" value="1"/>
</dbReference>
<feature type="region of interest" description="Disordered" evidence="1">
    <location>
        <begin position="29"/>
        <end position="52"/>
    </location>
</feature>
<reference evidence="2 3" key="1">
    <citation type="submission" date="2020-04" db="EMBL/GenBank/DDBJ databases">
        <title>Chromosome-level genome assembly of a cyprinid fish Onychostoma macrolepis by integration of Nanopore Sequencing, Bionano and Hi-C technology.</title>
        <authorList>
            <person name="Wang D."/>
        </authorList>
    </citation>
    <scope>NUCLEOTIDE SEQUENCE [LARGE SCALE GENOMIC DNA]</scope>
    <source>
        <strain evidence="2">SWU-2019</strain>
        <tissue evidence="2">Muscle</tissue>
    </source>
</reference>
<dbReference type="GO" id="GO:0005739">
    <property type="term" value="C:mitochondrion"/>
    <property type="evidence" value="ECO:0007669"/>
    <property type="project" value="TreeGrafter"/>
</dbReference>
<feature type="region of interest" description="Disordered" evidence="1">
    <location>
        <begin position="240"/>
        <end position="292"/>
    </location>
</feature>
<protein>
    <recommendedName>
        <fullName evidence="4">HCLS1-associated protein X-1</fullName>
    </recommendedName>
</protein>
<dbReference type="PIRSF" id="PIRSF037634">
    <property type="entry name" value="HS1-associating_X-1"/>
    <property type="match status" value="1"/>
</dbReference>
<dbReference type="GO" id="GO:0015629">
    <property type="term" value="C:actin cytoskeleton"/>
    <property type="evidence" value="ECO:0007669"/>
    <property type="project" value="TreeGrafter"/>
</dbReference>
<gene>
    <name evidence="2" type="ORF">G5714_018901</name>
</gene>